<evidence type="ECO:0008006" key="5">
    <source>
        <dbReference type="Google" id="ProtNLM"/>
    </source>
</evidence>
<dbReference type="Gene3D" id="3.40.50.2000">
    <property type="entry name" value="Glycogen Phosphorylase B"/>
    <property type="match status" value="2"/>
</dbReference>
<comment type="caution">
    <text evidence="3">The sequence shown here is derived from an EMBL/GenBank/DDBJ whole genome shotgun (WGS) entry which is preliminary data.</text>
</comment>
<sequence length="355" mass="40575">MKLLYITNGINGAGGLERVLSVKASILAEKYDYEIHILGLNNAHQNPFYEFSSKINFHSIDVVGNPLNYLISYKNGIQEMINQIDPDVISVCDDGVKGFFVPRFLKTKAKIIYERHASIHLNTSSSWKGKFLQKLMKSQVSKFDKFVVLTKGNISEWRNPNVIAIPNPLSFENHETNDLLQKRIIAVGSHSYNKGYDLLLKIWKNVQPIFPDWKLEIFGKIDKENTFVDLSKQMKLEKIKFHQPVKNIKEEYLKSSILVLPSRSEGFGMVLIEAMECGVPCVAFDCPSGPGDIIDHEKNGYLVQAEDDKAFQEKLIKLMTDDGLRRKLGQQSQNDAQRYHPNMIVGQWHQLFKSL</sequence>
<evidence type="ECO:0000313" key="3">
    <source>
        <dbReference type="EMBL" id="KFC23230.1"/>
    </source>
</evidence>
<evidence type="ECO:0000259" key="1">
    <source>
        <dbReference type="Pfam" id="PF00534"/>
    </source>
</evidence>
<proteinExistence type="predicted"/>
<evidence type="ECO:0000259" key="2">
    <source>
        <dbReference type="Pfam" id="PF13477"/>
    </source>
</evidence>
<dbReference type="OrthoDB" id="9811239at2"/>
<protein>
    <recommendedName>
        <fullName evidence="5">Glycosyltransferase involved in cell wall biosynthesis</fullName>
    </recommendedName>
</protein>
<dbReference type="Pfam" id="PF00534">
    <property type="entry name" value="Glycos_transf_1"/>
    <property type="match status" value="1"/>
</dbReference>
<reference evidence="3 4" key="1">
    <citation type="submission" date="2014-07" db="EMBL/GenBank/DDBJ databases">
        <title>Epilithonimonas lactis LMG 22401 Genome.</title>
        <authorList>
            <person name="Pipes S.E."/>
            <person name="Stropko S.J."/>
        </authorList>
    </citation>
    <scope>NUCLEOTIDE SEQUENCE [LARGE SCALE GENOMIC DNA]</scope>
    <source>
        <strain evidence="3 4">LMG 24401</strain>
    </source>
</reference>
<feature type="domain" description="Glycosyltransferase subfamily 4-like N-terminal" evidence="2">
    <location>
        <begin position="29"/>
        <end position="119"/>
    </location>
</feature>
<dbReference type="RefSeq" id="WP_034972975.1">
    <property type="nucleotide sequence ID" value="NZ_FOFI01000002.1"/>
</dbReference>
<organism evidence="3 4">
    <name type="scientific">Epilithonimonas lactis</name>
    <dbReference type="NCBI Taxonomy" id="421072"/>
    <lineage>
        <taxon>Bacteria</taxon>
        <taxon>Pseudomonadati</taxon>
        <taxon>Bacteroidota</taxon>
        <taxon>Flavobacteriia</taxon>
        <taxon>Flavobacteriales</taxon>
        <taxon>Weeksellaceae</taxon>
        <taxon>Chryseobacterium group</taxon>
        <taxon>Epilithonimonas</taxon>
    </lineage>
</organism>
<dbReference type="SUPFAM" id="SSF53756">
    <property type="entry name" value="UDP-Glycosyltransferase/glycogen phosphorylase"/>
    <property type="match status" value="1"/>
</dbReference>
<gene>
    <name evidence="3" type="ORF">IO89_01140</name>
</gene>
<dbReference type="InterPro" id="IPR001296">
    <property type="entry name" value="Glyco_trans_1"/>
</dbReference>
<accession>A0A085BL85</accession>
<feature type="domain" description="Glycosyl transferase family 1" evidence="1">
    <location>
        <begin position="181"/>
        <end position="334"/>
    </location>
</feature>
<dbReference type="eggNOG" id="COG0438">
    <property type="taxonomic scope" value="Bacteria"/>
</dbReference>
<name>A0A085BL85_9FLAO</name>
<keyword evidence="4" id="KW-1185">Reference proteome</keyword>
<dbReference type="PANTHER" id="PTHR12526:SF630">
    <property type="entry name" value="GLYCOSYLTRANSFERASE"/>
    <property type="match status" value="1"/>
</dbReference>
<dbReference type="AlphaFoldDB" id="A0A085BL85"/>
<dbReference type="Proteomes" id="UP000028623">
    <property type="component" value="Unassembled WGS sequence"/>
</dbReference>
<dbReference type="GO" id="GO:0016757">
    <property type="term" value="F:glycosyltransferase activity"/>
    <property type="evidence" value="ECO:0007669"/>
    <property type="project" value="InterPro"/>
</dbReference>
<dbReference type="PANTHER" id="PTHR12526">
    <property type="entry name" value="GLYCOSYLTRANSFERASE"/>
    <property type="match status" value="1"/>
</dbReference>
<dbReference type="STRING" id="421072.SAMN04488097_1183"/>
<dbReference type="Pfam" id="PF13477">
    <property type="entry name" value="Glyco_trans_4_2"/>
    <property type="match status" value="1"/>
</dbReference>
<dbReference type="CDD" id="cd03820">
    <property type="entry name" value="GT4_AmsD-like"/>
    <property type="match status" value="1"/>
</dbReference>
<dbReference type="EMBL" id="JPLY01000001">
    <property type="protein sequence ID" value="KFC23230.1"/>
    <property type="molecule type" value="Genomic_DNA"/>
</dbReference>
<dbReference type="InterPro" id="IPR028098">
    <property type="entry name" value="Glyco_trans_4-like_N"/>
</dbReference>
<evidence type="ECO:0000313" key="4">
    <source>
        <dbReference type="Proteomes" id="UP000028623"/>
    </source>
</evidence>